<keyword evidence="4" id="KW-0808">Transferase</keyword>
<evidence type="ECO:0000256" key="14">
    <source>
        <dbReference type="SAM" id="MobiDB-lite"/>
    </source>
</evidence>
<keyword evidence="8" id="KW-0464">Manganese</keyword>
<comment type="function">
    <text evidence="13">Self-glucosylating initiator of glycogen synthesis. It catalyzes the formation of a short alpha (1,4)-glucosyl chain covalently attached via a glucose 1-O-tyrosyl linkage to internal tyrosine residues and these chains act as primers for the elongation reaction catalyzed by glycogen synthase.</text>
</comment>
<keyword evidence="16" id="KW-1185">Reference proteome</keyword>
<sequence length="410" mass="46177">MITDNISQTLKDQLKSVFDDVTVVSVLDSGDAVNLALINRPDLGVTFTKLHCWRLTQYTKCVFVDADCLALQNCDELFEREEFSAAPDIGWPDCFNSGVFVYAPSEETYKKILDFALECGSFDGGDQGLLNLFFHDWRDKPAAFRLPFIYNMTSGAIYTYAAAYKRFGSQVKIVHFLGAQKPWQLRAGGVHFSEHLAYWWHLFSTHVVPNLPSSNVSWWWCSECSVQQCASETLPSCTHLSSSSTPVSPSFTKPCLLPENVASSEVCSMNSDVTNNVVVVMQENQLVDSVVESSASGNTTEESEPRRGLDADVIQRQQPDHVFSKPPPCTRVYRVDPPYYQSWKPLRHIPKHVADKMKAFSPLYAVGSEEEITPPTEEERLKAWEIGHPDYLGRDAFANIQKHIEEALKK</sequence>
<dbReference type="SUPFAM" id="SSF53448">
    <property type="entry name" value="Nucleotide-diphospho-sugar transferases"/>
    <property type="match status" value="1"/>
</dbReference>
<evidence type="ECO:0000256" key="9">
    <source>
        <dbReference type="ARBA" id="ARBA00038162"/>
    </source>
</evidence>
<evidence type="ECO:0000256" key="11">
    <source>
        <dbReference type="ARBA" id="ARBA00050886"/>
    </source>
</evidence>
<comment type="similarity">
    <text evidence="9">Belongs to the glycosyltransferase 8 family. Glycogenin subfamily.</text>
</comment>
<feature type="compositionally biased region" description="Polar residues" evidence="14">
    <location>
        <begin position="290"/>
        <end position="300"/>
    </location>
</feature>
<evidence type="ECO:0000256" key="6">
    <source>
        <dbReference type="ARBA" id="ARBA00023056"/>
    </source>
</evidence>
<keyword evidence="3" id="KW-0963">Cytoplasm</keyword>
<accession>A0A0N4VMT7</accession>
<dbReference type="STRING" id="51028.A0A0N4VMT7"/>
<evidence type="ECO:0000256" key="1">
    <source>
        <dbReference type="ARBA" id="ARBA00001936"/>
    </source>
</evidence>
<reference evidence="15 16" key="2">
    <citation type="submission" date="2018-10" db="EMBL/GenBank/DDBJ databases">
        <authorList>
            <consortium name="Pathogen Informatics"/>
        </authorList>
    </citation>
    <scope>NUCLEOTIDE SEQUENCE [LARGE SCALE GENOMIC DNA]</scope>
</reference>
<organism evidence="17">
    <name type="scientific">Enterobius vermicularis</name>
    <name type="common">Human pinworm</name>
    <dbReference type="NCBI Taxonomy" id="51028"/>
    <lineage>
        <taxon>Eukaryota</taxon>
        <taxon>Metazoa</taxon>
        <taxon>Ecdysozoa</taxon>
        <taxon>Nematoda</taxon>
        <taxon>Chromadorea</taxon>
        <taxon>Rhabditida</taxon>
        <taxon>Spirurina</taxon>
        <taxon>Oxyuridomorpha</taxon>
        <taxon>Oxyuroidea</taxon>
        <taxon>Oxyuridae</taxon>
        <taxon>Enterobius</taxon>
    </lineage>
</organism>
<protein>
    <recommendedName>
        <fullName evidence="10">glycogenin glucosyltransferase</fullName>
        <ecNumber evidence="10">2.4.1.186</ecNumber>
    </recommendedName>
</protein>
<gene>
    <name evidence="15" type="ORF">EVEC_LOCUS11483</name>
</gene>
<dbReference type="GO" id="GO:0005978">
    <property type="term" value="P:glycogen biosynthetic process"/>
    <property type="evidence" value="ECO:0007669"/>
    <property type="project" value="UniProtKB-KW"/>
</dbReference>
<proteinExistence type="inferred from homology"/>
<evidence type="ECO:0000256" key="2">
    <source>
        <dbReference type="ARBA" id="ARBA00004496"/>
    </source>
</evidence>
<evidence type="ECO:0000313" key="17">
    <source>
        <dbReference type="WBParaSite" id="EVEC_0001226901-mRNA-1"/>
    </source>
</evidence>
<keyword evidence="6" id="KW-0320">Glycogen biosynthesis</keyword>
<keyword evidence="5" id="KW-0479">Metal-binding</keyword>
<name>A0A0N4VMT7_ENTVE</name>
<dbReference type="InterPro" id="IPR050587">
    <property type="entry name" value="GNT1/Glycosyltrans_8"/>
</dbReference>
<comment type="subcellular location">
    <subcellularLocation>
        <location evidence="2">Cytoplasm</location>
    </subcellularLocation>
</comment>
<evidence type="ECO:0000256" key="4">
    <source>
        <dbReference type="ARBA" id="ARBA00022679"/>
    </source>
</evidence>
<comment type="cofactor">
    <cofactor evidence="1">
        <name>Mn(2+)</name>
        <dbReference type="ChEBI" id="CHEBI:29035"/>
    </cofactor>
</comment>
<dbReference type="Proteomes" id="UP000274131">
    <property type="component" value="Unassembled WGS sequence"/>
</dbReference>
<dbReference type="InterPro" id="IPR029044">
    <property type="entry name" value="Nucleotide-diphossugar_trans"/>
</dbReference>
<evidence type="ECO:0000313" key="16">
    <source>
        <dbReference type="Proteomes" id="UP000274131"/>
    </source>
</evidence>
<evidence type="ECO:0000256" key="7">
    <source>
        <dbReference type="ARBA" id="ARBA00023180"/>
    </source>
</evidence>
<dbReference type="Gene3D" id="3.90.550.10">
    <property type="entry name" value="Spore Coat Polysaccharide Biosynthesis Protein SpsA, Chain A"/>
    <property type="match status" value="1"/>
</dbReference>
<dbReference type="AlphaFoldDB" id="A0A0N4VMT7"/>
<dbReference type="CDD" id="cd02537">
    <property type="entry name" value="GT8_Glycogenin"/>
    <property type="match status" value="1"/>
</dbReference>
<comment type="catalytic activity">
    <reaction evidence="11">
        <text>[1,4-alpha-D-glucosyl](n)-L-tyrosyl-[glycogenin] + UDP-alpha-D-glucose = [1,4-alpha-D-glucosyl](n+1)-L-tyrosyl-[glycogenin] + UDP + H(+)</text>
        <dbReference type="Rhea" id="RHEA:56560"/>
        <dbReference type="Rhea" id="RHEA-COMP:14606"/>
        <dbReference type="Rhea" id="RHEA-COMP:14607"/>
        <dbReference type="ChEBI" id="CHEBI:15378"/>
        <dbReference type="ChEBI" id="CHEBI:58223"/>
        <dbReference type="ChEBI" id="CHEBI:58885"/>
        <dbReference type="ChEBI" id="CHEBI:140574"/>
        <dbReference type="EC" id="2.4.1.186"/>
    </reaction>
</comment>
<reference evidence="17" key="1">
    <citation type="submission" date="2017-02" db="UniProtKB">
        <authorList>
            <consortium name="WormBaseParasite"/>
        </authorList>
    </citation>
    <scope>IDENTIFICATION</scope>
</reference>
<evidence type="ECO:0000256" key="10">
    <source>
        <dbReference type="ARBA" id="ARBA00038934"/>
    </source>
</evidence>
<evidence type="ECO:0000256" key="13">
    <source>
        <dbReference type="ARBA" id="ARBA00057883"/>
    </source>
</evidence>
<dbReference type="EC" id="2.4.1.186" evidence="10"/>
<evidence type="ECO:0000256" key="5">
    <source>
        <dbReference type="ARBA" id="ARBA00022723"/>
    </source>
</evidence>
<comment type="catalytic activity">
    <reaction evidence="12">
        <text>L-tyrosyl-[glycogenin] + UDP-alpha-D-glucose = alpha-D-glucosyl-L-tyrosyl-[glycogenin] + UDP + H(+)</text>
        <dbReference type="Rhea" id="RHEA:23360"/>
        <dbReference type="Rhea" id="RHEA-COMP:14604"/>
        <dbReference type="Rhea" id="RHEA-COMP:14605"/>
        <dbReference type="ChEBI" id="CHEBI:15378"/>
        <dbReference type="ChEBI" id="CHEBI:46858"/>
        <dbReference type="ChEBI" id="CHEBI:58223"/>
        <dbReference type="ChEBI" id="CHEBI:58885"/>
        <dbReference type="ChEBI" id="CHEBI:140573"/>
        <dbReference type="EC" id="2.4.1.186"/>
    </reaction>
</comment>
<evidence type="ECO:0000256" key="12">
    <source>
        <dbReference type="ARBA" id="ARBA00052293"/>
    </source>
</evidence>
<dbReference type="GO" id="GO:0008466">
    <property type="term" value="F:glycogenin glucosyltransferase activity"/>
    <property type="evidence" value="ECO:0007669"/>
    <property type="project" value="UniProtKB-EC"/>
</dbReference>
<evidence type="ECO:0000256" key="8">
    <source>
        <dbReference type="ARBA" id="ARBA00023211"/>
    </source>
</evidence>
<dbReference type="GO" id="GO:0005737">
    <property type="term" value="C:cytoplasm"/>
    <property type="evidence" value="ECO:0007669"/>
    <property type="project" value="UniProtKB-SubCell"/>
</dbReference>
<dbReference type="PANTHER" id="PTHR11183">
    <property type="entry name" value="GLYCOGENIN SUBFAMILY MEMBER"/>
    <property type="match status" value="1"/>
</dbReference>
<dbReference type="GO" id="GO:0046872">
    <property type="term" value="F:metal ion binding"/>
    <property type="evidence" value="ECO:0007669"/>
    <property type="project" value="UniProtKB-KW"/>
</dbReference>
<dbReference type="EMBL" id="UXUI01012153">
    <property type="protein sequence ID" value="VDD96732.1"/>
    <property type="molecule type" value="Genomic_DNA"/>
</dbReference>
<evidence type="ECO:0000313" key="15">
    <source>
        <dbReference type="EMBL" id="VDD96732.1"/>
    </source>
</evidence>
<dbReference type="WBParaSite" id="EVEC_0001226901-mRNA-1">
    <property type="protein sequence ID" value="EVEC_0001226901-mRNA-1"/>
    <property type="gene ID" value="EVEC_0001226901"/>
</dbReference>
<dbReference type="FunFam" id="3.90.550.10:FF:000092">
    <property type="entry name" value="Glycogenin 2"/>
    <property type="match status" value="1"/>
</dbReference>
<dbReference type="OrthoDB" id="2014201at2759"/>
<dbReference type="InterPro" id="IPR002495">
    <property type="entry name" value="Glyco_trans_8"/>
</dbReference>
<feature type="region of interest" description="Disordered" evidence="14">
    <location>
        <begin position="290"/>
        <end position="310"/>
    </location>
</feature>
<dbReference type="Pfam" id="PF01501">
    <property type="entry name" value="Glyco_transf_8"/>
    <property type="match status" value="1"/>
</dbReference>
<keyword evidence="7" id="KW-0325">Glycoprotein</keyword>
<evidence type="ECO:0000256" key="3">
    <source>
        <dbReference type="ARBA" id="ARBA00022490"/>
    </source>
</evidence>